<evidence type="ECO:0000259" key="1">
    <source>
        <dbReference type="Pfam" id="PF00766"/>
    </source>
</evidence>
<dbReference type="AlphaFoldDB" id="A0A2R6AV15"/>
<dbReference type="GO" id="GO:0033539">
    <property type="term" value="P:fatty acid beta-oxidation using acyl-CoA dehydrogenase"/>
    <property type="evidence" value="ECO:0007669"/>
    <property type="project" value="TreeGrafter"/>
</dbReference>
<feature type="domain" description="Electron transfer flavoprotein alpha subunit C-terminal" evidence="1">
    <location>
        <begin position="3"/>
        <end position="82"/>
    </location>
</feature>
<dbReference type="InterPro" id="IPR014731">
    <property type="entry name" value="ETF_asu_C"/>
</dbReference>
<evidence type="ECO:0000313" key="2">
    <source>
        <dbReference type="EMBL" id="PSN90168.1"/>
    </source>
</evidence>
<comment type="caution">
    <text evidence="2">The sequence shown here is derived from an EMBL/GenBank/DDBJ whole genome shotgun (WGS) entry which is preliminary data.</text>
</comment>
<dbReference type="InterPro" id="IPR001308">
    <property type="entry name" value="ETF_a/FixB"/>
</dbReference>
<evidence type="ECO:0000313" key="3">
    <source>
        <dbReference type="Proteomes" id="UP000240322"/>
    </source>
</evidence>
<dbReference type="Pfam" id="PF00766">
    <property type="entry name" value="ETF_alpha"/>
    <property type="match status" value="1"/>
</dbReference>
<accession>A0A2R6AV15</accession>
<dbReference type="Proteomes" id="UP000240322">
    <property type="component" value="Unassembled WGS sequence"/>
</dbReference>
<dbReference type="Gene3D" id="3.40.50.1220">
    <property type="entry name" value="TPP-binding domain"/>
    <property type="match status" value="1"/>
</dbReference>
<organism evidence="2 3">
    <name type="scientific">Candidatus Marsarchaeota G2 archaeon OSP_D</name>
    <dbReference type="NCBI Taxonomy" id="1978157"/>
    <lineage>
        <taxon>Archaea</taxon>
        <taxon>Candidatus Marsarchaeota</taxon>
        <taxon>Candidatus Marsarchaeota group 2</taxon>
    </lineage>
</organism>
<protein>
    <recommendedName>
        <fullName evidence="1">Electron transfer flavoprotein alpha subunit C-terminal domain-containing protein</fullName>
    </recommendedName>
</protein>
<dbReference type="EMBL" id="NEXE01000071">
    <property type="protein sequence ID" value="PSN90168.1"/>
    <property type="molecule type" value="Genomic_DNA"/>
</dbReference>
<gene>
    <name evidence="2" type="ORF">B9Q03_07475</name>
</gene>
<name>A0A2R6AV15_9ARCH</name>
<dbReference type="GO" id="GO:0009055">
    <property type="term" value="F:electron transfer activity"/>
    <property type="evidence" value="ECO:0007669"/>
    <property type="project" value="InterPro"/>
</dbReference>
<sequence>MRLEEAERIVAVGRGLEGREDLGLIKQLAEVLHAAMDGSRLLAADLGWLSDDQWICLSEHKVKPKLYVAIEISGQIKYIACIRDAKFIVGINKDPNVPMVNNSDYYVVGDFYNIVSFSEFIRQLKQKV</sequence>
<dbReference type="GO" id="GO:0050660">
    <property type="term" value="F:flavin adenine dinucleotide binding"/>
    <property type="evidence" value="ECO:0007669"/>
    <property type="project" value="InterPro"/>
</dbReference>
<proteinExistence type="predicted"/>
<dbReference type="InterPro" id="IPR029035">
    <property type="entry name" value="DHS-like_NAD/FAD-binding_dom"/>
</dbReference>
<dbReference type="PANTHER" id="PTHR43153">
    <property type="entry name" value="ELECTRON TRANSFER FLAVOPROTEIN ALPHA"/>
    <property type="match status" value="1"/>
</dbReference>
<reference evidence="2 3" key="1">
    <citation type="submission" date="2017-04" db="EMBL/GenBank/DDBJ databases">
        <title>Novel microbial lineages endemic to geothermal iron-oxide mats fill important gaps in the evolutionary history of Archaea.</title>
        <authorList>
            <person name="Jay Z.J."/>
            <person name="Beam J.P."/>
            <person name="Dlakic M."/>
            <person name="Rusch D.B."/>
            <person name="Kozubal M.A."/>
            <person name="Inskeep W.P."/>
        </authorList>
    </citation>
    <scope>NUCLEOTIDE SEQUENCE [LARGE SCALE GENOMIC DNA]</scope>
    <source>
        <strain evidence="2">OSP_D</strain>
    </source>
</reference>
<dbReference type="SUPFAM" id="SSF52467">
    <property type="entry name" value="DHS-like NAD/FAD-binding domain"/>
    <property type="match status" value="1"/>
</dbReference>
<dbReference type="PANTHER" id="PTHR43153:SF11">
    <property type="entry name" value="ELECTRON TRANSFER FLAVOPROTEIN, SUBUNIT ALPHA (ETFA)"/>
    <property type="match status" value="1"/>
</dbReference>